<evidence type="ECO:0000256" key="1">
    <source>
        <dbReference type="ARBA" id="ARBA00004141"/>
    </source>
</evidence>
<evidence type="ECO:0000256" key="5">
    <source>
        <dbReference type="ARBA" id="ARBA00038359"/>
    </source>
</evidence>
<dbReference type="OMA" id="ALMWTAT"/>
<protein>
    <submittedName>
        <fullName evidence="8">Putative integral membrane protein</fullName>
    </submittedName>
</protein>
<name>A0A1W2TT89_ROSNE</name>
<keyword evidence="2 6" id="KW-0812">Transmembrane</keyword>
<sequence length="394" mass="42664">MSSSASSPSMSLGYNNNDINSAAGGSIFILFATVAVALRFWARQLSKVPFGLDDYLVLAALIVHHAFAAVAISAVFDGGLGRDYQLVQAEGLGTIVFLFKALFASQLLYGLSSSLVKLAVLALLWRIFPTRRVKVGCIILGALSIAWAIAVLIVAVLQCRPLRAFWYLELQARPGTHCLDFVLFYFAAAVANSIIDFAILALPILEILKLQISRPRKIGICAVFLLGSIASTASLLRAVSLGVVFKQGPTNFTKQSLLPYVAAVIETYAGIISACLPLLVPVYRRLRYGDATKSGSRTSADNPGKRTLRPKRYRPFFNQNGLGVDQVSFERLYGDDGGSARSATLTANYRVEAKGWVRHDPANGKGTDVPLRGIMVRQDIELSTRGRDGDNCIS</sequence>
<feature type="transmembrane region" description="Helical" evidence="6">
    <location>
        <begin position="107"/>
        <end position="128"/>
    </location>
</feature>
<feature type="transmembrane region" description="Helical" evidence="6">
    <location>
        <begin position="183"/>
        <end position="208"/>
    </location>
</feature>
<feature type="transmembrane region" description="Helical" evidence="6">
    <location>
        <begin position="20"/>
        <end position="42"/>
    </location>
</feature>
<evidence type="ECO:0000256" key="6">
    <source>
        <dbReference type="SAM" id="Phobius"/>
    </source>
</evidence>
<keyword evidence="3 6" id="KW-1133">Transmembrane helix</keyword>
<feature type="transmembrane region" description="Helical" evidence="6">
    <location>
        <begin position="54"/>
        <end position="76"/>
    </location>
</feature>
<feature type="transmembrane region" description="Helical" evidence="6">
    <location>
        <begin position="220"/>
        <end position="245"/>
    </location>
</feature>
<gene>
    <name evidence="8" type="ORF">SAMD00023353_7100310</name>
</gene>
<evidence type="ECO:0000256" key="4">
    <source>
        <dbReference type="ARBA" id="ARBA00023136"/>
    </source>
</evidence>
<feature type="domain" description="Rhodopsin" evidence="7">
    <location>
        <begin position="38"/>
        <end position="284"/>
    </location>
</feature>
<dbReference type="Proteomes" id="UP000054516">
    <property type="component" value="Unassembled WGS sequence"/>
</dbReference>
<comment type="similarity">
    <text evidence="5">Belongs to the SAT4 family.</text>
</comment>
<dbReference type="InterPro" id="IPR052337">
    <property type="entry name" value="SAT4-like"/>
</dbReference>
<accession>A0A1W2TT89</accession>
<evidence type="ECO:0000256" key="2">
    <source>
        <dbReference type="ARBA" id="ARBA00022692"/>
    </source>
</evidence>
<evidence type="ECO:0000313" key="9">
    <source>
        <dbReference type="Proteomes" id="UP000054516"/>
    </source>
</evidence>
<keyword evidence="4 6" id="KW-0472">Membrane</keyword>
<comment type="subcellular location">
    <subcellularLocation>
        <location evidence="1">Membrane</location>
        <topology evidence="1">Multi-pass membrane protein</topology>
    </subcellularLocation>
</comment>
<feature type="transmembrane region" description="Helical" evidence="6">
    <location>
        <begin position="135"/>
        <end position="157"/>
    </location>
</feature>
<dbReference type="EMBL" id="DF977516">
    <property type="protein sequence ID" value="GAP91767.2"/>
    <property type="molecule type" value="Genomic_DNA"/>
</dbReference>
<dbReference type="GO" id="GO:0016020">
    <property type="term" value="C:membrane"/>
    <property type="evidence" value="ECO:0007669"/>
    <property type="project" value="UniProtKB-SubCell"/>
</dbReference>
<dbReference type="Pfam" id="PF20684">
    <property type="entry name" value="Fung_rhodopsin"/>
    <property type="match status" value="1"/>
</dbReference>
<dbReference type="OrthoDB" id="5421689at2759"/>
<evidence type="ECO:0000259" key="7">
    <source>
        <dbReference type="Pfam" id="PF20684"/>
    </source>
</evidence>
<organism evidence="8">
    <name type="scientific">Rosellinia necatrix</name>
    <name type="common">White root-rot fungus</name>
    <dbReference type="NCBI Taxonomy" id="77044"/>
    <lineage>
        <taxon>Eukaryota</taxon>
        <taxon>Fungi</taxon>
        <taxon>Dikarya</taxon>
        <taxon>Ascomycota</taxon>
        <taxon>Pezizomycotina</taxon>
        <taxon>Sordariomycetes</taxon>
        <taxon>Xylariomycetidae</taxon>
        <taxon>Xylariales</taxon>
        <taxon>Xylariaceae</taxon>
        <taxon>Rosellinia</taxon>
    </lineage>
</organism>
<dbReference type="PANTHER" id="PTHR33048:SF47">
    <property type="entry name" value="INTEGRAL MEMBRANE PROTEIN-RELATED"/>
    <property type="match status" value="1"/>
</dbReference>
<keyword evidence="9" id="KW-1185">Reference proteome</keyword>
<dbReference type="PANTHER" id="PTHR33048">
    <property type="entry name" value="PTH11-LIKE INTEGRAL MEMBRANE PROTEIN (AFU_ORTHOLOGUE AFUA_5G11245)"/>
    <property type="match status" value="1"/>
</dbReference>
<reference evidence="8" key="1">
    <citation type="submission" date="2016-03" db="EMBL/GenBank/DDBJ databases">
        <title>Draft genome sequence of Rosellinia necatrix.</title>
        <authorList>
            <person name="Kanematsu S."/>
        </authorList>
    </citation>
    <scope>NUCLEOTIDE SEQUENCE [LARGE SCALE GENOMIC DNA]</scope>
    <source>
        <strain evidence="8">W97</strain>
    </source>
</reference>
<dbReference type="AlphaFoldDB" id="A0A1W2TT89"/>
<evidence type="ECO:0000256" key="3">
    <source>
        <dbReference type="ARBA" id="ARBA00022989"/>
    </source>
</evidence>
<evidence type="ECO:0000313" key="8">
    <source>
        <dbReference type="EMBL" id="GAP91767.2"/>
    </source>
</evidence>
<dbReference type="InterPro" id="IPR049326">
    <property type="entry name" value="Rhodopsin_dom_fungi"/>
</dbReference>
<feature type="transmembrane region" description="Helical" evidence="6">
    <location>
        <begin position="257"/>
        <end position="280"/>
    </location>
</feature>
<proteinExistence type="inferred from homology"/>